<dbReference type="SUPFAM" id="SSF101908">
    <property type="entry name" value="Putative isomerase YbhE"/>
    <property type="match status" value="1"/>
</dbReference>
<dbReference type="InterPro" id="IPR015943">
    <property type="entry name" value="WD40/YVTN_repeat-like_dom_sf"/>
</dbReference>
<evidence type="ECO:0000256" key="1">
    <source>
        <dbReference type="SAM" id="MobiDB-lite"/>
    </source>
</evidence>
<reference evidence="2" key="1">
    <citation type="submission" date="2007-10" db="EMBL/GenBank/DDBJ databases">
        <title>NEDO human cDNA sequencing project focused on splicing variants.</title>
        <authorList>
            <person name="Wakamatsu A."/>
            <person name="Yamamoto J."/>
            <person name="Kimura K."/>
            <person name="Ishii S."/>
            <person name="Watanabe K."/>
            <person name="Sugiyama A."/>
            <person name="Murakawa K."/>
            <person name="Kaida T."/>
            <person name="Tsuchiya K."/>
            <person name="Fukuzumi Y."/>
            <person name="Kumagai A."/>
            <person name="Oishi Y."/>
            <person name="Yamamoto S."/>
            <person name="Ono Y."/>
            <person name="Komori Y."/>
            <person name="Yamazaki M."/>
            <person name="Kisu Y."/>
            <person name="Nishikawa T."/>
            <person name="Sugano S."/>
            <person name="Nomura N."/>
            <person name="Isogai T."/>
        </authorList>
    </citation>
    <scope>NUCLEOTIDE SEQUENCE</scope>
    <source>
        <tissue evidence="2">Thymus</tissue>
    </source>
</reference>
<dbReference type="Gene3D" id="2.130.10.10">
    <property type="entry name" value="YVTN repeat-like/Quinoprotein amine dehydrogenase"/>
    <property type="match status" value="1"/>
</dbReference>
<dbReference type="InterPro" id="IPR051150">
    <property type="entry name" value="SWT21/TCAB1_mRNA_Telomere"/>
</dbReference>
<dbReference type="PANTHER" id="PTHR13211:SF0">
    <property type="entry name" value="TELOMERASE CAJAL BODY PROTEIN 1"/>
    <property type="match status" value="1"/>
</dbReference>
<sequence>MKTLETQPLAPDCCPSDQDPAPAQPDTSYVASSSRENPIHIWDAFTGELRASFRAYNHLDELTAAHSLCFSPDGSQLFCGFNRTVRVFSTARPGRDCEVRATFGKHLCLQGRRRGKGTATCTGAFCEPGATCGGSRRPLYGPGSRCSPVGRGANRLRAGRKPSQGQPAGQRTASFLNSYPVSCGAFGL</sequence>
<feature type="compositionally biased region" description="Low complexity" evidence="1">
    <location>
        <begin position="17"/>
        <end position="26"/>
    </location>
</feature>
<name>B4E068_HUMAN</name>
<protein>
    <submittedName>
        <fullName evidence="2">cDNA FLJ54772, moderately similar to WD repeat protein 79</fullName>
    </submittedName>
</protein>
<proteinExistence type="evidence at transcript level"/>
<dbReference type="AlphaFoldDB" id="B4E068"/>
<accession>B4E068</accession>
<dbReference type="EMBL" id="AK303246">
    <property type="protein sequence ID" value="BAG64330.1"/>
    <property type="molecule type" value="mRNA"/>
</dbReference>
<feature type="region of interest" description="Disordered" evidence="1">
    <location>
        <begin position="151"/>
        <end position="171"/>
    </location>
</feature>
<dbReference type="PANTHER" id="PTHR13211">
    <property type="entry name" value="TELOMERASE CAJAL BODY PROTEIN 1"/>
    <property type="match status" value="1"/>
</dbReference>
<organism evidence="2">
    <name type="scientific">Homo sapiens</name>
    <name type="common">Human</name>
    <dbReference type="NCBI Taxonomy" id="9606"/>
    <lineage>
        <taxon>Eukaryota</taxon>
        <taxon>Metazoa</taxon>
        <taxon>Chordata</taxon>
        <taxon>Craniata</taxon>
        <taxon>Vertebrata</taxon>
        <taxon>Euteleostomi</taxon>
        <taxon>Mammalia</taxon>
        <taxon>Eutheria</taxon>
        <taxon>Euarchontoglires</taxon>
        <taxon>Primates</taxon>
        <taxon>Haplorrhini</taxon>
        <taxon>Catarrhini</taxon>
        <taxon>Hominidae</taxon>
        <taxon>Homo</taxon>
    </lineage>
</organism>
<feature type="region of interest" description="Disordered" evidence="1">
    <location>
        <begin position="1"/>
        <end position="32"/>
    </location>
</feature>
<dbReference type="PeptideAtlas" id="B4E068"/>
<dbReference type="ProteomicsDB" id="5653"/>
<evidence type="ECO:0000313" key="2">
    <source>
        <dbReference type="EMBL" id="BAG64330.1"/>
    </source>
</evidence>